<name>A0AAW5K3H0_9BACT</name>
<dbReference type="RefSeq" id="WP_008711961.1">
    <property type="nucleotide sequence ID" value="NZ_CABKQM010000008.1"/>
</dbReference>
<dbReference type="InterPro" id="IPR035959">
    <property type="entry name" value="RutC-like_sf"/>
</dbReference>
<evidence type="ECO:0000313" key="2">
    <source>
        <dbReference type="EMBL" id="MCQ4812857.1"/>
    </source>
</evidence>
<sequence>MMKKVLNLSDWSGKTYSDVAYANGVAFISGQMSLDENNQPVRGTIEEETARALDNLKKVVEKLGAGLDDVLFTQVILLSNDDFPGFSSTYAKYFPNGYPARVATIAKEIYLGLRLELCAVVALDRSNEDKNV</sequence>
<comment type="caution">
    <text evidence="2">The sequence shown here is derived from an EMBL/GenBank/DDBJ whole genome shotgun (WGS) entry which is preliminary data.</text>
</comment>
<evidence type="ECO:0000256" key="1">
    <source>
        <dbReference type="ARBA" id="ARBA00010552"/>
    </source>
</evidence>
<dbReference type="Proteomes" id="UP001205919">
    <property type="component" value="Unassembled WGS sequence"/>
</dbReference>
<dbReference type="PANTHER" id="PTHR11803">
    <property type="entry name" value="2-IMINOBUTANOATE/2-IMINOPROPANOATE DEAMINASE RIDA"/>
    <property type="match status" value="1"/>
</dbReference>
<dbReference type="EMBL" id="JANFYT010000001">
    <property type="protein sequence ID" value="MCQ4812857.1"/>
    <property type="molecule type" value="Genomic_DNA"/>
</dbReference>
<proteinExistence type="inferred from homology"/>
<gene>
    <name evidence="2" type="ORF">NE630_00290</name>
</gene>
<dbReference type="Gene3D" id="3.30.1330.40">
    <property type="entry name" value="RutC-like"/>
    <property type="match status" value="1"/>
</dbReference>
<organism evidence="2 3">
    <name type="scientific">Cloacibacillus evryensis</name>
    <dbReference type="NCBI Taxonomy" id="508460"/>
    <lineage>
        <taxon>Bacteria</taxon>
        <taxon>Thermotogati</taxon>
        <taxon>Synergistota</taxon>
        <taxon>Synergistia</taxon>
        <taxon>Synergistales</taxon>
        <taxon>Synergistaceae</taxon>
        <taxon>Cloacibacillus</taxon>
    </lineage>
</organism>
<dbReference type="SUPFAM" id="SSF55298">
    <property type="entry name" value="YjgF-like"/>
    <property type="match status" value="1"/>
</dbReference>
<keyword evidence="3" id="KW-1185">Reference proteome</keyword>
<dbReference type="InterPro" id="IPR006175">
    <property type="entry name" value="YjgF/YER057c/UK114"/>
</dbReference>
<evidence type="ECO:0000313" key="3">
    <source>
        <dbReference type="Proteomes" id="UP001205919"/>
    </source>
</evidence>
<protein>
    <submittedName>
        <fullName evidence="2">RidA family protein</fullName>
    </submittedName>
</protein>
<dbReference type="PANTHER" id="PTHR11803:SF58">
    <property type="entry name" value="PROTEIN HMF1-RELATED"/>
    <property type="match status" value="1"/>
</dbReference>
<accession>A0AAW5K3H0</accession>
<dbReference type="AlphaFoldDB" id="A0AAW5K3H0"/>
<comment type="similarity">
    <text evidence="1">Belongs to the RutC family.</text>
</comment>
<dbReference type="GO" id="GO:0019239">
    <property type="term" value="F:deaminase activity"/>
    <property type="evidence" value="ECO:0007669"/>
    <property type="project" value="TreeGrafter"/>
</dbReference>
<dbReference type="GeneID" id="95756443"/>
<dbReference type="CDD" id="cd00448">
    <property type="entry name" value="YjgF_YER057c_UK114_family"/>
    <property type="match status" value="1"/>
</dbReference>
<reference evidence="2 3" key="1">
    <citation type="submission" date="2022-06" db="EMBL/GenBank/DDBJ databases">
        <title>Isolation of gut microbiota from human fecal samples.</title>
        <authorList>
            <person name="Pamer E.G."/>
            <person name="Barat B."/>
            <person name="Waligurski E."/>
            <person name="Medina S."/>
            <person name="Paddock L."/>
            <person name="Mostad J."/>
        </authorList>
    </citation>
    <scope>NUCLEOTIDE SEQUENCE [LARGE SCALE GENOMIC DNA]</scope>
    <source>
        <strain evidence="2 3">DFI.9.90</strain>
    </source>
</reference>
<dbReference type="Pfam" id="PF01042">
    <property type="entry name" value="Ribonuc_L-PSP"/>
    <property type="match status" value="1"/>
</dbReference>
<dbReference type="GO" id="GO:0005829">
    <property type="term" value="C:cytosol"/>
    <property type="evidence" value="ECO:0007669"/>
    <property type="project" value="TreeGrafter"/>
</dbReference>